<dbReference type="STRING" id="118168.MC7420_4190"/>
<dbReference type="GO" id="GO:0071949">
    <property type="term" value="F:FAD binding"/>
    <property type="evidence" value="ECO:0007669"/>
    <property type="project" value="InterPro"/>
</dbReference>
<evidence type="ECO:0000256" key="6">
    <source>
        <dbReference type="SAM" id="Phobius"/>
    </source>
</evidence>
<dbReference type="InterPro" id="IPR016164">
    <property type="entry name" value="FAD-linked_Oxase-like_C"/>
</dbReference>
<dbReference type="HOGENOM" id="CLU_024955_1_0_3"/>
<keyword evidence="5" id="KW-0560">Oxidoreductase</keyword>
<dbReference type="SUPFAM" id="SSF55103">
    <property type="entry name" value="FAD-linked oxidases, C-terminal domain"/>
    <property type="match status" value="1"/>
</dbReference>
<evidence type="ECO:0000313" key="8">
    <source>
        <dbReference type="EMBL" id="EDX74205.1"/>
    </source>
</evidence>
<comment type="cofactor">
    <cofactor evidence="1">
        <name>FAD</name>
        <dbReference type="ChEBI" id="CHEBI:57692"/>
    </cofactor>
</comment>
<keyword evidence="4" id="KW-0274">FAD</keyword>
<evidence type="ECO:0000256" key="5">
    <source>
        <dbReference type="ARBA" id="ARBA00023002"/>
    </source>
</evidence>
<sequence length="530" mass="59677">MNSIISDLKRIIEGDVSHSQNDLAAVSQDFGGVIQKQPLVIVRPQNSTDVAKAVNYAATKELTISARGAGNSLNGRCLNQGGILLDMRSLNQIYELNSDGLWFKADAGVTWKQLVNVSLPHGVIPPVLTNNLNVTLGGTHAAGGLGQYSFRHGSQADNCLALEVVTGTGERVWCTREENSELFDHVLCGYGQFGIITQIKHRLRKYRPLTRTYFLCYDDLERLLQDKKHLVLDNQIDGLQALFSPSVLGFSRSEEQGIKPLIQWFYTLQITQEVDSVNDINQDKLLSSLNFYRHIHTQDIPFDQFVLPVIEIPPPVNTVNPWIDILLPESTAKDYMETTLKRIPAFLDFKNTFIGSYCLISDNTNMPMFPLPKGELIFGFGMYPILPKSKLKPVLEQLNKLTDLGFQMQAKRCMTSWVEFDLPQWRLQFGDYWSKVNEMKGKYDPNGILNPDFFQYEPSVKVQRYKQPITLTETVIPKSAEPMQLPQPVTTKASSRLTSLLSVQVIALAVLTLLVFLLLNFPLSSLTHPI</sequence>
<dbReference type="InterPro" id="IPR036318">
    <property type="entry name" value="FAD-bd_PCMH-like_sf"/>
</dbReference>
<name>B4VVG1_9CYAN</name>
<dbReference type="RefSeq" id="WP_006102510.1">
    <property type="nucleotide sequence ID" value="NZ_DS989854.1"/>
</dbReference>
<dbReference type="Gene3D" id="3.40.462.10">
    <property type="entry name" value="FAD-linked oxidases, C-terminal domain"/>
    <property type="match status" value="1"/>
</dbReference>
<keyword evidence="6" id="KW-1133">Transmembrane helix</keyword>
<dbReference type="GO" id="GO:0009690">
    <property type="term" value="P:cytokinin metabolic process"/>
    <property type="evidence" value="ECO:0007669"/>
    <property type="project" value="InterPro"/>
</dbReference>
<dbReference type="Gene3D" id="3.30.465.10">
    <property type="match status" value="1"/>
</dbReference>
<dbReference type="Pfam" id="PF09265">
    <property type="entry name" value="Cytokin-bind"/>
    <property type="match status" value="1"/>
</dbReference>
<proteinExistence type="inferred from homology"/>
<organism evidence="8 9">
    <name type="scientific">Coleofasciculus chthonoplastes PCC 7420</name>
    <dbReference type="NCBI Taxonomy" id="118168"/>
    <lineage>
        <taxon>Bacteria</taxon>
        <taxon>Bacillati</taxon>
        <taxon>Cyanobacteriota</taxon>
        <taxon>Cyanophyceae</taxon>
        <taxon>Coleofasciculales</taxon>
        <taxon>Coleofasciculaceae</taxon>
        <taxon>Coleofasciculus</taxon>
    </lineage>
</organism>
<dbReference type="Pfam" id="PF01565">
    <property type="entry name" value="FAD_binding_4"/>
    <property type="match status" value="1"/>
</dbReference>
<evidence type="ECO:0000256" key="1">
    <source>
        <dbReference type="ARBA" id="ARBA00001974"/>
    </source>
</evidence>
<keyword evidence="9" id="KW-1185">Reference proteome</keyword>
<dbReference type="InterPro" id="IPR050432">
    <property type="entry name" value="FAD-linked_Oxidoreductases_BP"/>
</dbReference>
<reference evidence="8 9" key="1">
    <citation type="submission" date="2008-07" db="EMBL/GenBank/DDBJ databases">
        <authorList>
            <person name="Tandeau de Marsac N."/>
            <person name="Ferriera S."/>
            <person name="Johnson J."/>
            <person name="Kravitz S."/>
            <person name="Beeson K."/>
            <person name="Sutton G."/>
            <person name="Rogers Y.-H."/>
            <person name="Friedman R."/>
            <person name="Frazier M."/>
            <person name="Venter J.C."/>
        </authorList>
    </citation>
    <scope>NUCLEOTIDE SEQUENCE [LARGE SCALE GENOMIC DNA]</scope>
    <source>
        <strain evidence="8 9">PCC 7420</strain>
    </source>
</reference>
<evidence type="ECO:0000256" key="3">
    <source>
        <dbReference type="ARBA" id="ARBA00022630"/>
    </source>
</evidence>
<dbReference type="InterPro" id="IPR006094">
    <property type="entry name" value="Oxid_FAD_bind_N"/>
</dbReference>
<dbReference type="PROSITE" id="PS51387">
    <property type="entry name" value="FAD_PCMH"/>
    <property type="match status" value="1"/>
</dbReference>
<keyword evidence="6" id="KW-0812">Transmembrane</keyword>
<dbReference type="EMBL" id="DS989854">
    <property type="protein sequence ID" value="EDX74205.1"/>
    <property type="molecule type" value="Genomic_DNA"/>
</dbReference>
<dbReference type="SUPFAM" id="SSF56176">
    <property type="entry name" value="FAD-binding/transporter-associated domain-like"/>
    <property type="match status" value="1"/>
</dbReference>
<dbReference type="PANTHER" id="PTHR13878:SF53">
    <property type="entry name" value="CYTOKININ DEHYDROGENASE 6"/>
    <property type="match status" value="1"/>
</dbReference>
<evidence type="ECO:0000256" key="4">
    <source>
        <dbReference type="ARBA" id="ARBA00022827"/>
    </source>
</evidence>
<dbReference type="Gene3D" id="3.30.43.10">
    <property type="entry name" value="Uridine Diphospho-n-acetylenolpyruvylglucosamine Reductase, domain 2"/>
    <property type="match status" value="1"/>
</dbReference>
<dbReference type="PANTHER" id="PTHR13878">
    <property type="entry name" value="GULONOLACTONE OXIDASE"/>
    <property type="match status" value="1"/>
</dbReference>
<gene>
    <name evidence="8" type="ORF">MC7420_4190</name>
</gene>
<dbReference type="eggNOG" id="COG0277">
    <property type="taxonomic scope" value="Bacteria"/>
</dbReference>
<keyword evidence="6" id="KW-0472">Membrane</keyword>
<feature type="domain" description="FAD-binding PCMH-type" evidence="7">
    <location>
        <begin position="34"/>
        <end position="206"/>
    </location>
</feature>
<dbReference type="Proteomes" id="UP000003835">
    <property type="component" value="Unassembled WGS sequence"/>
</dbReference>
<dbReference type="AlphaFoldDB" id="B4VVG1"/>
<dbReference type="InterPro" id="IPR015345">
    <property type="entry name" value="Cytokinin_DH_FAD/cytokin-bd"/>
</dbReference>
<feature type="transmembrane region" description="Helical" evidence="6">
    <location>
        <begin position="500"/>
        <end position="521"/>
    </location>
</feature>
<evidence type="ECO:0000256" key="2">
    <source>
        <dbReference type="ARBA" id="ARBA00005466"/>
    </source>
</evidence>
<evidence type="ECO:0000259" key="7">
    <source>
        <dbReference type="PROSITE" id="PS51387"/>
    </source>
</evidence>
<keyword evidence="3" id="KW-0285">Flavoprotein</keyword>
<dbReference type="InterPro" id="IPR016169">
    <property type="entry name" value="FAD-bd_PCMH_sub2"/>
</dbReference>
<protein>
    <submittedName>
        <fullName evidence="8">FAD binding domain protein</fullName>
    </submittedName>
</protein>
<evidence type="ECO:0000313" key="9">
    <source>
        <dbReference type="Proteomes" id="UP000003835"/>
    </source>
</evidence>
<dbReference type="OrthoDB" id="9811261at2"/>
<dbReference type="GO" id="GO:0019139">
    <property type="term" value="F:cytokinin dehydrogenase activity"/>
    <property type="evidence" value="ECO:0007669"/>
    <property type="project" value="InterPro"/>
</dbReference>
<dbReference type="InterPro" id="IPR016167">
    <property type="entry name" value="FAD-bd_PCMH_sub1"/>
</dbReference>
<accession>B4VVG1</accession>
<dbReference type="InterPro" id="IPR016166">
    <property type="entry name" value="FAD-bd_PCMH"/>
</dbReference>
<comment type="similarity">
    <text evidence="2">Belongs to the oxygen-dependent FAD-linked oxidoreductase family.</text>
</comment>
<dbReference type="InterPro" id="IPR016170">
    <property type="entry name" value="Cytok_DH_C_sf"/>
</dbReference>